<proteinExistence type="predicted"/>
<comment type="caution">
    <text evidence="1">The sequence shown here is derived from an EMBL/GenBank/DDBJ whole genome shotgun (WGS) entry which is preliminary data.</text>
</comment>
<protein>
    <recommendedName>
        <fullName evidence="3">RNA polymerase sigma-70 region 4 domain-containing protein</fullName>
    </recommendedName>
</protein>
<name>A0A9X4QMZ9_9BACL</name>
<accession>A0A9X4QMZ9</accession>
<organism evidence="1 2">
    <name type="scientific">Cohnella ginsengisoli</name>
    <dbReference type="NCBI Taxonomy" id="425004"/>
    <lineage>
        <taxon>Bacteria</taxon>
        <taxon>Bacillati</taxon>
        <taxon>Bacillota</taxon>
        <taxon>Bacilli</taxon>
        <taxon>Bacillales</taxon>
        <taxon>Paenibacillaceae</taxon>
        <taxon>Cohnella</taxon>
    </lineage>
</organism>
<dbReference type="SUPFAM" id="SSF88659">
    <property type="entry name" value="Sigma3 and sigma4 domains of RNA polymerase sigma factors"/>
    <property type="match status" value="1"/>
</dbReference>
<dbReference type="EMBL" id="JAPDHZ010000003">
    <property type="protein sequence ID" value="MDG0791931.1"/>
    <property type="molecule type" value="Genomic_DNA"/>
</dbReference>
<sequence>MTNDQLIQLLTDYKSYKFALKNVGKQDLGIPLYQAERMRMLPNEWDGTRYARIVEMIDGAINELLTDDQRMVIMRKYIDRENASLTKIGKEKNIHCSSISRWHTEALRRLRVALEPLTSTEWEITNVDHMLSA</sequence>
<evidence type="ECO:0008006" key="3">
    <source>
        <dbReference type="Google" id="ProtNLM"/>
    </source>
</evidence>
<dbReference type="Proteomes" id="UP001153387">
    <property type="component" value="Unassembled WGS sequence"/>
</dbReference>
<dbReference type="AlphaFoldDB" id="A0A9X4QMZ9"/>
<reference evidence="1 2" key="1">
    <citation type="submission" date="2022-10" db="EMBL/GenBank/DDBJ databases">
        <title>Comparative genomic analysis of Cohnella hashimotonis sp. nov., isolated from the International Space Station.</title>
        <authorList>
            <person name="Simpson A."/>
            <person name="Venkateswaran K."/>
        </authorList>
    </citation>
    <scope>NUCLEOTIDE SEQUENCE [LARGE SCALE GENOMIC DNA]</scope>
    <source>
        <strain evidence="1 2">DSM 18997</strain>
    </source>
</reference>
<gene>
    <name evidence="1" type="ORF">OMP38_14520</name>
</gene>
<dbReference type="RefSeq" id="WP_277565770.1">
    <property type="nucleotide sequence ID" value="NZ_JAPDHZ010000003.1"/>
</dbReference>
<evidence type="ECO:0000313" key="1">
    <source>
        <dbReference type="EMBL" id="MDG0791931.1"/>
    </source>
</evidence>
<dbReference type="Gene3D" id="1.20.140.160">
    <property type="match status" value="1"/>
</dbReference>
<keyword evidence="2" id="KW-1185">Reference proteome</keyword>
<evidence type="ECO:0000313" key="2">
    <source>
        <dbReference type="Proteomes" id="UP001153387"/>
    </source>
</evidence>
<dbReference type="InterPro" id="IPR013324">
    <property type="entry name" value="RNA_pol_sigma_r3/r4-like"/>
</dbReference>